<organism evidence="15">
    <name type="scientific">Desulfofervidus auxilii</name>
    <dbReference type="NCBI Taxonomy" id="1621989"/>
    <lineage>
        <taxon>Bacteria</taxon>
        <taxon>Pseudomonadati</taxon>
        <taxon>Thermodesulfobacteriota</taxon>
        <taxon>Candidatus Desulfofervidia</taxon>
        <taxon>Candidatus Desulfofervidales</taxon>
        <taxon>Candidatus Desulfofervidaceae</taxon>
        <taxon>Candidatus Desulfofervidus</taxon>
    </lineage>
</organism>
<comment type="caution">
    <text evidence="15">The sequence shown here is derived from an EMBL/GenBank/DDBJ whole genome shotgun (WGS) entry which is preliminary data.</text>
</comment>
<comment type="subcellular location">
    <subcellularLocation>
        <location evidence="1 14">Cell membrane</location>
        <topology evidence="1 14">Multi-pass membrane protein</topology>
    </subcellularLocation>
</comment>
<dbReference type="GO" id="GO:0005886">
    <property type="term" value="C:plasma membrane"/>
    <property type="evidence" value="ECO:0007669"/>
    <property type="project" value="UniProtKB-SubCell"/>
</dbReference>
<accession>A0A7C0U1W8</accession>
<dbReference type="GO" id="GO:0071555">
    <property type="term" value="P:cell wall organization"/>
    <property type="evidence" value="ECO:0007669"/>
    <property type="project" value="UniProtKB-KW"/>
</dbReference>
<feature type="transmembrane region" description="Helical" evidence="14">
    <location>
        <begin position="74"/>
        <end position="96"/>
    </location>
</feature>
<evidence type="ECO:0000256" key="11">
    <source>
        <dbReference type="ARBA" id="ARBA00032707"/>
    </source>
</evidence>
<evidence type="ECO:0000256" key="4">
    <source>
        <dbReference type="ARBA" id="ARBA00021581"/>
    </source>
</evidence>
<comment type="miscellaneous">
    <text evidence="14">Bacitracin is thought to be involved in the inhibition of peptidoglycan synthesis by sequestering undecaprenyl diphosphate, thereby reducing the pool of lipid carrier available.</text>
</comment>
<evidence type="ECO:0000256" key="9">
    <source>
        <dbReference type="ARBA" id="ARBA00023136"/>
    </source>
</evidence>
<evidence type="ECO:0000256" key="6">
    <source>
        <dbReference type="ARBA" id="ARBA00022692"/>
    </source>
</evidence>
<dbReference type="PANTHER" id="PTHR30622:SF4">
    <property type="entry name" value="UNDECAPRENYL-DIPHOSPHATASE"/>
    <property type="match status" value="1"/>
</dbReference>
<evidence type="ECO:0000256" key="8">
    <source>
        <dbReference type="ARBA" id="ARBA00022989"/>
    </source>
</evidence>
<evidence type="ECO:0000256" key="12">
    <source>
        <dbReference type="ARBA" id="ARBA00032932"/>
    </source>
</evidence>
<evidence type="ECO:0000256" key="3">
    <source>
        <dbReference type="ARBA" id="ARBA00012374"/>
    </source>
</evidence>
<dbReference type="Pfam" id="PF02673">
    <property type="entry name" value="BacA"/>
    <property type="match status" value="1"/>
</dbReference>
<evidence type="ECO:0000256" key="10">
    <source>
        <dbReference type="ARBA" id="ARBA00023251"/>
    </source>
</evidence>
<sequence length="252" mass="27986">MKIIFQAIFLGILQGLTEFLPVSSSGHLVIAQHFFPELKQQPLLLVIILHLGTLFALCTYFLKDIKAMLFTPRLAFPILVATFVTALVVFPLKGFIEATFNSPRFACIMLLITGTFLFVAGRLKNNTHHKVSWQKAIGIGLAQALAVLPGISRSGTTISAGIYLGLTGETAGRFSFLIAIPAIFGAGVLSLKDMTSISSHLLFPYLTGFLCSFFSSLWAIHWLLRLLTTNQKRLIYFAYYCWSIGIMFLWIL</sequence>
<feature type="transmembrane region" description="Helical" evidence="14">
    <location>
        <begin position="203"/>
        <end position="222"/>
    </location>
</feature>
<evidence type="ECO:0000256" key="2">
    <source>
        <dbReference type="ARBA" id="ARBA00010621"/>
    </source>
</evidence>
<evidence type="ECO:0000256" key="13">
    <source>
        <dbReference type="ARBA" id="ARBA00047594"/>
    </source>
</evidence>
<evidence type="ECO:0000256" key="1">
    <source>
        <dbReference type="ARBA" id="ARBA00004651"/>
    </source>
</evidence>
<evidence type="ECO:0000256" key="7">
    <source>
        <dbReference type="ARBA" id="ARBA00022801"/>
    </source>
</evidence>
<comment type="catalytic activity">
    <reaction evidence="13 14">
        <text>di-trans,octa-cis-undecaprenyl diphosphate + H2O = di-trans,octa-cis-undecaprenyl phosphate + phosphate + H(+)</text>
        <dbReference type="Rhea" id="RHEA:28094"/>
        <dbReference type="ChEBI" id="CHEBI:15377"/>
        <dbReference type="ChEBI" id="CHEBI:15378"/>
        <dbReference type="ChEBI" id="CHEBI:43474"/>
        <dbReference type="ChEBI" id="CHEBI:58405"/>
        <dbReference type="ChEBI" id="CHEBI:60392"/>
        <dbReference type="EC" id="3.6.1.27"/>
    </reaction>
</comment>
<keyword evidence="7 14" id="KW-0378">Hydrolase</keyword>
<evidence type="ECO:0000256" key="14">
    <source>
        <dbReference type="HAMAP-Rule" id="MF_01006"/>
    </source>
</evidence>
<dbReference type="GO" id="GO:0050380">
    <property type="term" value="F:undecaprenyl-diphosphatase activity"/>
    <property type="evidence" value="ECO:0007669"/>
    <property type="project" value="UniProtKB-UniRule"/>
</dbReference>
<keyword evidence="10 14" id="KW-0046">Antibiotic resistance</keyword>
<dbReference type="InterPro" id="IPR003824">
    <property type="entry name" value="UppP"/>
</dbReference>
<proteinExistence type="inferred from homology"/>
<evidence type="ECO:0000256" key="5">
    <source>
        <dbReference type="ARBA" id="ARBA00022475"/>
    </source>
</evidence>
<dbReference type="EC" id="3.6.1.27" evidence="3 14"/>
<dbReference type="Proteomes" id="UP000886289">
    <property type="component" value="Unassembled WGS sequence"/>
</dbReference>
<dbReference type="HAMAP" id="MF_01006">
    <property type="entry name" value="Undec_diphosphatase"/>
    <property type="match status" value="1"/>
</dbReference>
<comment type="function">
    <text evidence="14">Catalyzes the dephosphorylation of undecaprenyl diphosphate (UPP). Confers resistance to bacitracin.</text>
</comment>
<keyword evidence="14" id="KW-0133">Cell shape</keyword>
<protein>
    <recommendedName>
        <fullName evidence="4 14">Undecaprenyl-diphosphatase</fullName>
        <ecNumber evidence="3 14">3.6.1.27</ecNumber>
    </recommendedName>
    <alternativeName>
        <fullName evidence="12 14">Bacitracin resistance protein</fullName>
    </alternativeName>
    <alternativeName>
        <fullName evidence="11 14">Undecaprenyl pyrophosphate phosphatase</fullName>
    </alternativeName>
</protein>
<gene>
    <name evidence="14" type="primary">uppP</name>
    <name evidence="15" type="ORF">ENG63_01690</name>
</gene>
<reference evidence="15" key="1">
    <citation type="journal article" date="2020" name="mSystems">
        <title>Genome- and Community-Level Interaction Insights into Carbon Utilization and Element Cycling Functions of Hydrothermarchaeota in Hydrothermal Sediment.</title>
        <authorList>
            <person name="Zhou Z."/>
            <person name="Liu Y."/>
            <person name="Xu W."/>
            <person name="Pan J."/>
            <person name="Luo Z.H."/>
            <person name="Li M."/>
        </authorList>
    </citation>
    <scope>NUCLEOTIDE SEQUENCE [LARGE SCALE GENOMIC DNA]</scope>
    <source>
        <strain evidence="15">HyVt-233</strain>
    </source>
</reference>
<feature type="transmembrane region" description="Helical" evidence="14">
    <location>
        <begin position="102"/>
        <end position="121"/>
    </location>
</feature>
<dbReference type="EMBL" id="DRBS01000066">
    <property type="protein sequence ID" value="HDD43562.1"/>
    <property type="molecule type" value="Genomic_DNA"/>
</dbReference>
<keyword evidence="9 14" id="KW-0472">Membrane</keyword>
<keyword evidence="5 14" id="KW-1003">Cell membrane</keyword>
<keyword evidence="14" id="KW-0961">Cell wall biogenesis/degradation</keyword>
<feature type="transmembrane region" description="Helical" evidence="14">
    <location>
        <begin position="234"/>
        <end position="251"/>
    </location>
</feature>
<dbReference type="GO" id="GO:0008360">
    <property type="term" value="P:regulation of cell shape"/>
    <property type="evidence" value="ECO:0007669"/>
    <property type="project" value="UniProtKB-KW"/>
</dbReference>
<dbReference type="GO" id="GO:0046677">
    <property type="term" value="P:response to antibiotic"/>
    <property type="evidence" value="ECO:0007669"/>
    <property type="project" value="UniProtKB-UniRule"/>
</dbReference>
<name>A0A7C0U1W8_DESA2</name>
<feature type="transmembrane region" description="Helical" evidence="14">
    <location>
        <begin position="171"/>
        <end position="191"/>
    </location>
</feature>
<dbReference type="GO" id="GO:0009252">
    <property type="term" value="P:peptidoglycan biosynthetic process"/>
    <property type="evidence" value="ECO:0007669"/>
    <property type="project" value="UniProtKB-KW"/>
</dbReference>
<dbReference type="PANTHER" id="PTHR30622">
    <property type="entry name" value="UNDECAPRENYL-DIPHOSPHATASE"/>
    <property type="match status" value="1"/>
</dbReference>
<comment type="similarity">
    <text evidence="2 14">Belongs to the UppP family.</text>
</comment>
<dbReference type="AlphaFoldDB" id="A0A7C0U1W8"/>
<keyword evidence="8 14" id="KW-1133">Transmembrane helix</keyword>
<feature type="transmembrane region" description="Helical" evidence="14">
    <location>
        <begin position="41"/>
        <end position="62"/>
    </location>
</feature>
<evidence type="ECO:0000313" key="15">
    <source>
        <dbReference type="EMBL" id="HDD43562.1"/>
    </source>
</evidence>
<keyword evidence="6 14" id="KW-0812">Transmembrane</keyword>
<keyword evidence="14" id="KW-0573">Peptidoglycan synthesis</keyword>